<sequence length="177" mass="21505">MDSQVIYYLIYIRRLIKYASKRFYLYSFFNRPSIIYYYSLITLLLLSYYSLITLFLVDRFFEKQPRDREFFAWACGLPVDELEFLASKFFLNIRLHLNVLSEEYEKTREEIYFYEQIYQFNRSTSLQSSSCRSDFWNPLKSRKTMPQSSPSGGKRKTSFHSFRLKINPDIVLYNTFL</sequence>
<keyword evidence="4" id="KW-1185">Reference proteome</keyword>
<reference evidence="3 4" key="1">
    <citation type="journal article" date="2015" name="Genome Biol. Evol.">
        <title>Distinctive Genome Reduction Rates Revealed by Genomic Analyses of Two Coxiella-Like Endosymbionts in Ticks.</title>
        <authorList>
            <person name="Gottlieb Y."/>
            <person name="Lalzar I."/>
            <person name="Klasson L."/>
        </authorList>
    </citation>
    <scope>NUCLEOTIDE SEQUENCE [LARGE SCALE GENOMIC DNA]</scope>
    <source>
        <strain evidence="3 4">CRt</strain>
    </source>
</reference>
<keyword evidence="2" id="KW-0472">Membrane</keyword>
<organism evidence="3 4">
    <name type="scientific">Candidatus Coxiella mudrowiae</name>
    <dbReference type="NCBI Taxonomy" id="2054173"/>
    <lineage>
        <taxon>Bacteria</taxon>
        <taxon>Pseudomonadati</taxon>
        <taxon>Pseudomonadota</taxon>
        <taxon>Gammaproteobacteria</taxon>
        <taxon>Legionellales</taxon>
        <taxon>Coxiellaceae</taxon>
        <taxon>Coxiella</taxon>
    </lineage>
</organism>
<keyword evidence="2" id="KW-0812">Transmembrane</keyword>
<evidence type="ECO:0000256" key="2">
    <source>
        <dbReference type="SAM" id="Phobius"/>
    </source>
</evidence>
<protein>
    <submittedName>
        <fullName evidence="3">Uncharacterized protein</fullName>
    </submittedName>
</protein>
<feature type="transmembrane region" description="Helical" evidence="2">
    <location>
        <begin position="35"/>
        <end position="57"/>
    </location>
</feature>
<feature type="region of interest" description="Disordered" evidence="1">
    <location>
        <begin position="137"/>
        <end position="156"/>
    </location>
</feature>
<gene>
    <name evidence="3" type="ORF">CleRT_03340</name>
</gene>
<name>A0ABN4HRI3_9COXI</name>
<evidence type="ECO:0000256" key="1">
    <source>
        <dbReference type="SAM" id="MobiDB-lite"/>
    </source>
</evidence>
<dbReference type="Proteomes" id="UP000063965">
    <property type="component" value="Chromosome"/>
</dbReference>
<dbReference type="EMBL" id="CP011126">
    <property type="protein sequence ID" value="AKQ33310.1"/>
    <property type="molecule type" value="Genomic_DNA"/>
</dbReference>
<proteinExistence type="predicted"/>
<accession>A0ABN4HRI3</accession>
<keyword evidence="2" id="KW-1133">Transmembrane helix</keyword>
<evidence type="ECO:0000313" key="4">
    <source>
        <dbReference type="Proteomes" id="UP000063965"/>
    </source>
</evidence>
<evidence type="ECO:0000313" key="3">
    <source>
        <dbReference type="EMBL" id="AKQ33310.1"/>
    </source>
</evidence>